<dbReference type="OrthoDB" id="3886346at2759"/>
<dbReference type="EMBL" id="QJNU01000139">
    <property type="protein sequence ID" value="RYP06206.1"/>
    <property type="molecule type" value="Genomic_DNA"/>
</dbReference>
<feature type="region of interest" description="Disordered" evidence="1">
    <location>
        <begin position="350"/>
        <end position="418"/>
    </location>
</feature>
<feature type="region of interest" description="Disordered" evidence="1">
    <location>
        <begin position="203"/>
        <end position="248"/>
    </location>
</feature>
<proteinExistence type="predicted"/>
<feature type="compositionally biased region" description="Polar residues" evidence="1">
    <location>
        <begin position="45"/>
        <end position="60"/>
    </location>
</feature>
<feature type="region of interest" description="Disordered" evidence="1">
    <location>
        <begin position="45"/>
        <end position="140"/>
    </location>
</feature>
<comment type="caution">
    <text evidence="2">The sequence shown here is derived from an EMBL/GenBank/DDBJ whole genome shotgun (WGS) entry which is preliminary data.</text>
</comment>
<feature type="compositionally biased region" description="Basic residues" evidence="1">
    <location>
        <begin position="126"/>
        <end position="138"/>
    </location>
</feature>
<dbReference type="AlphaFoldDB" id="A0A4Q4TH33"/>
<name>A0A4Q4TH33_9PEZI</name>
<feature type="compositionally biased region" description="Acidic residues" evidence="1">
    <location>
        <begin position="204"/>
        <end position="217"/>
    </location>
</feature>
<evidence type="ECO:0000313" key="3">
    <source>
        <dbReference type="Proteomes" id="UP000293360"/>
    </source>
</evidence>
<sequence>MGADTLPLKNLITNVPDWLRRLDDLNGQIEQRQLDLAKLEECQKPTTATRSLRRTGSTESLRPKDEGVAFPPADPSRDVTPPPETDEVSQQQQGDQRHQNGAPKPESPKSTSSTIQRQTREARMAAQKRARAIVRKRQKTDSVVSMEDGAIKYRSRTMIIVYYDSYVQSFFEELVKFVSASRNLMRKAKMAAKVAEIKRLAELEMPDDDDDDENDDGDGFKPGDGMIAADPRFSTPRPQDGGAGELRPRFTTTRQTGLVPRNMPMSMMQRRGMRPGMAGASSLSGGLGKFNEKGDIYDDLDRGLDNVQSMCERAAHQFLRDGDCSEDIEKIKDHLARTKDLADKEMERIHKEIPGASEEPEPTRSRSYRPTSMRRDTGAFTPTTKLPPTNTGLLEIDDEGVQDVDDVQSAFKTPRLMS</sequence>
<dbReference type="Proteomes" id="UP000293360">
    <property type="component" value="Unassembled WGS sequence"/>
</dbReference>
<keyword evidence="3" id="KW-1185">Reference proteome</keyword>
<feature type="compositionally biased region" description="Acidic residues" evidence="1">
    <location>
        <begin position="395"/>
        <end position="406"/>
    </location>
</feature>
<feature type="compositionally biased region" description="Polar residues" evidence="1">
    <location>
        <begin position="380"/>
        <end position="392"/>
    </location>
</feature>
<evidence type="ECO:0000313" key="2">
    <source>
        <dbReference type="EMBL" id="RYP06206.1"/>
    </source>
</evidence>
<organism evidence="2 3">
    <name type="scientific">Monosporascus ibericus</name>
    <dbReference type="NCBI Taxonomy" id="155417"/>
    <lineage>
        <taxon>Eukaryota</taxon>
        <taxon>Fungi</taxon>
        <taxon>Dikarya</taxon>
        <taxon>Ascomycota</taxon>
        <taxon>Pezizomycotina</taxon>
        <taxon>Sordariomycetes</taxon>
        <taxon>Xylariomycetidae</taxon>
        <taxon>Xylariales</taxon>
        <taxon>Xylariales incertae sedis</taxon>
        <taxon>Monosporascus</taxon>
    </lineage>
</organism>
<evidence type="ECO:0000256" key="1">
    <source>
        <dbReference type="SAM" id="MobiDB-lite"/>
    </source>
</evidence>
<gene>
    <name evidence="2" type="ORF">DL764_003298</name>
</gene>
<protein>
    <submittedName>
        <fullName evidence="2">Uncharacterized protein</fullName>
    </submittedName>
</protein>
<reference evidence="2 3" key="1">
    <citation type="submission" date="2018-06" db="EMBL/GenBank/DDBJ databases">
        <title>Complete Genomes of Monosporascus.</title>
        <authorList>
            <person name="Robinson A.J."/>
            <person name="Natvig D.O."/>
        </authorList>
    </citation>
    <scope>NUCLEOTIDE SEQUENCE [LARGE SCALE GENOMIC DNA]</scope>
    <source>
        <strain evidence="2 3">CBS 110550</strain>
    </source>
</reference>
<accession>A0A4Q4TH33</accession>